<organism evidence="2 3">
    <name type="scientific">Methanooceanicella nereidis</name>
    <dbReference type="NCBI Taxonomy" id="2052831"/>
    <lineage>
        <taxon>Archaea</taxon>
        <taxon>Methanobacteriati</taxon>
        <taxon>Methanobacteriota</taxon>
        <taxon>Stenosarchaea group</taxon>
        <taxon>Methanomicrobia</taxon>
        <taxon>Methanocellales</taxon>
        <taxon>Methanocellaceae</taxon>
        <taxon>Methanooceanicella</taxon>
    </lineage>
</organism>
<reference evidence="2 3" key="1">
    <citation type="submission" date="2017-11" db="EMBL/GenBank/DDBJ databases">
        <title>Isolation and Characterization of Family Methanocellaceae Species from Potential Methane Hydrate Area Offshore Southwestern Taiwan.</title>
        <authorList>
            <person name="Zhang W.-L."/>
            <person name="Chen W.-C."/>
            <person name="Lai M.-C."/>
            <person name="Chen S.-C."/>
        </authorList>
    </citation>
    <scope>NUCLEOTIDE SEQUENCE [LARGE SCALE GENOMIC DNA]</scope>
    <source>
        <strain evidence="2 3">CWC-04</strain>
    </source>
</reference>
<evidence type="ECO:0000313" key="2">
    <source>
        <dbReference type="EMBL" id="MCD1294479.1"/>
    </source>
</evidence>
<protein>
    <submittedName>
        <fullName evidence="2">Uncharacterized protein</fullName>
    </submittedName>
</protein>
<dbReference type="EMBL" id="PGCK01000003">
    <property type="protein sequence ID" value="MCD1294479.1"/>
    <property type="molecule type" value="Genomic_DNA"/>
</dbReference>
<proteinExistence type="predicted"/>
<gene>
    <name evidence="2" type="ORF">CUJ83_05625</name>
</gene>
<dbReference type="RefSeq" id="WP_230741307.1">
    <property type="nucleotide sequence ID" value="NZ_PGCK01000003.1"/>
</dbReference>
<feature type="region of interest" description="Disordered" evidence="1">
    <location>
        <begin position="78"/>
        <end position="140"/>
    </location>
</feature>
<accession>A0AAP2W6P4</accession>
<evidence type="ECO:0000313" key="3">
    <source>
        <dbReference type="Proteomes" id="UP001320159"/>
    </source>
</evidence>
<feature type="compositionally biased region" description="Basic and acidic residues" evidence="1">
    <location>
        <begin position="78"/>
        <end position="101"/>
    </location>
</feature>
<keyword evidence="3" id="KW-1185">Reference proteome</keyword>
<dbReference type="Proteomes" id="UP001320159">
    <property type="component" value="Unassembled WGS sequence"/>
</dbReference>
<feature type="compositionally biased region" description="Polar residues" evidence="1">
    <location>
        <begin position="112"/>
        <end position="123"/>
    </location>
</feature>
<sequence length="140" mass="15722">MNLESSEIKQRIKEMITDGISDEYFKILRELKGSYRPDDIAAAAIALYAEQGGKKDVRRRTLKVTEFVPLKSKEHLLRSVKKKEAEQKPSIRPKMQKELVKAPHKKVAPGTQHPSKTSPQGKNISPKRHSGKGGKPQGRA</sequence>
<name>A0AAP2W6P4_9EURY</name>
<comment type="caution">
    <text evidence="2">The sequence shown here is derived from an EMBL/GenBank/DDBJ whole genome shotgun (WGS) entry which is preliminary data.</text>
</comment>
<evidence type="ECO:0000256" key="1">
    <source>
        <dbReference type="SAM" id="MobiDB-lite"/>
    </source>
</evidence>
<dbReference type="AlphaFoldDB" id="A0AAP2W6P4"/>